<sequence>MSNIPEEFAAFGKYYNYAQKINNEPTRVVLTHFFLNQATDIINEGGASEEAVEFYQNVRDNVREFQEEDVTNTRHFVNAIWDDLTGKIKNGVRKNAMIGKLLMMSAIYGMFDDDASAKREKDCKIFAIKLKKQIEQNGESDGNEAPAEDVNSIPQKQDPAPTMPSMPPPTTPQPNTYQMPPPSAPAENPYVPPSNPYVPPSEPAPKPTPPPQDPPKPAPKPADPPKPAPKPAAPAAEPCASIPNCKYNREPALQYFKEQGIPLVTKCYPQPDPSLSACIQRYLDYAVSRLYADMYSDASKLLQNALQSWKTGKPQ</sequence>
<organism evidence="2 3">
    <name type="scientific">Trichomonas vaginalis (strain ATCC PRA-98 / G3)</name>
    <dbReference type="NCBI Taxonomy" id="412133"/>
    <lineage>
        <taxon>Eukaryota</taxon>
        <taxon>Metamonada</taxon>
        <taxon>Parabasalia</taxon>
        <taxon>Trichomonadida</taxon>
        <taxon>Trichomonadidae</taxon>
        <taxon>Trichomonas</taxon>
    </lineage>
</organism>
<gene>
    <name evidence="2" type="ORF">TVAG_446640</name>
</gene>
<dbReference type="RefSeq" id="XP_001323185.1">
    <property type="nucleotide sequence ID" value="XM_001323150.1"/>
</dbReference>
<reference evidence="2" key="2">
    <citation type="journal article" date="2007" name="Science">
        <title>Draft genome sequence of the sexually transmitted pathogen Trichomonas vaginalis.</title>
        <authorList>
            <person name="Carlton J.M."/>
            <person name="Hirt R.P."/>
            <person name="Silva J.C."/>
            <person name="Delcher A.L."/>
            <person name="Schatz M."/>
            <person name="Zhao Q."/>
            <person name="Wortman J.R."/>
            <person name="Bidwell S.L."/>
            <person name="Alsmark U.C.M."/>
            <person name="Besteiro S."/>
            <person name="Sicheritz-Ponten T."/>
            <person name="Noel C.J."/>
            <person name="Dacks J.B."/>
            <person name="Foster P.G."/>
            <person name="Simillion C."/>
            <person name="Van de Peer Y."/>
            <person name="Miranda-Saavedra D."/>
            <person name="Barton G.J."/>
            <person name="Westrop G.D."/>
            <person name="Mueller S."/>
            <person name="Dessi D."/>
            <person name="Fiori P.L."/>
            <person name="Ren Q."/>
            <person name="Paulsen I."/>
            <person name="Zhang H."/>
            <person name="Bastida-Corcuera F.D."/>
            <person name="Simoes-Barbosa A."/>
            <person name="Brown M.T."/>
            <person name="Hayes R.D."/>
            <person name="Mukherjee M."/>
            <person name="Okumura C.Y."/>
            <person name="Schneider R."/>
            <person name="Smith A.J."/>
            <person name="Vanacova S."/>
            <person name="Villalvazo M."/>
            <person name="Haas B.J."/>
            <person name="Pertea M."/>
            <person name="Feldblyum T.V."/>
            <person name="Utterback T.R."/>
            <person name="Shu C.L."/>
            <person name="Osoegawa K."/>
            <person name="de Jong P.J."/>
            <person name="Hrdy I."/>
            <person name="Horvathova L."/>
            <person name="Zubacova Z."/>
            <person name="Dolezal P."/>
            <person name="Malik S.B."/>
            <person name="Logsdon J.M. Jr."/>
            <person name="Henze K."/>
            <person name="Gupta A."/>
            <person name="Wang C.C."/>
            <person name="Dunne R.L."/>
            <person name="Upcroft J.A."/>
            <person name="Upcroft P."/>
            <person name="White O."/>
            <person name="Salzberg S.L."/>
            <person name="Tang P."/>
            <person name="Chiu C.-H."/>
            <person name="Lee Y.-S."/>
            <person name="Embley T.M."/>
            <person name="Coombs G.H."/>
            <person name="Mottram J.C."/>
            <person name="Tachezy J."/>
            <person name="Fraser-Liggett C.M."/>
            <person name="Johnson P.J."/>
        </authorList>
    </citation>
    <scope>NUCLEOTIDE SEQUENCE [LARGE SCALE GENOMIC DNA]</scope>
    <source>
        <strain evidence="2">G3</strain>
    </source>
</reference>
<evidence type="ECO:0000313" key="2">
    <source>
        <dbReference type="EMBL" id="EAY10962.1"/>
    </source>
</evidence>
<evidence type="ECO:0000256" key="1">
    <source>
        <dbReference type="SAM" id="MobiDB-lite"/>
    </source>
</evidence>
<feature type="compositionally biased region" description="Pro residues" evidence="1">
    <location>
        <begin position="179"/>
        <end position="232"/>
    </location>
</feature>
<dbReference type="Proteomes" id="UP000001542">
    <property type="component" value="Unassembled WGS sequence"/>
</dbReference>
<protein>
    <submittedName>
        <fullName evidence="2">Psp-related protein</fullName>
    </submittedName>
</protein>
<dbReference type="SMR" id="A2E8M3"/>
<reference evidence="2" key="1">
    <citation type="submission" date="2006-10" db="EMBL/GenBank/DDBJ databases">
        <authorList>
            <person name="Amadeo P."/>
            <person name="Zhao Q."/>
            <person name="Wortman J."/>
            <person name="Fraser-Liggett C."/>
            <person name="Carlton J."/>
        </authorList>
    </citation>
    <scope>NUCLEOTIDE SEQUENCE</scope>
    <source>
        <strain evidence="2">G3</strain>
    </source>
</reference>
<feature type="region of interest" description="Disordered" evidence="1">
    <location>
        <begin position="135"/>
        <end position="243"/>
    </location>
</feature>
<feature type="compositionally biased region" description="Pro residues" evidence="1">
    <location>
        <begin position="161"/>
        <end position="172"/>
    </location>
</feature>
<dbReference type="VEuPathDB" id="TrichDB:TVAGG3_0344120"/>
<dbReference type="VEuPathDB" id="TrichDB:TVAG_446640"/>
<proteinExistence type="predicted"/>
<dbReference type="AlphaFoldDB" id="A2E8M3"/>
<name>A2E8M3_TRIV3</name>
<dbReference type="InParanoid" id="A2E8M3"/>
<evidence type="ECO:0000313" key="3">
    <source>
        <dbReference type="Proteomes" id="UP000001542"/>
    </source>
</evidence>
<dbReference type="KEGG" id="tva:75650575"/>
<keyword evidence="3" id="KW-1185">Reference proteome</keyword>
<accession>A2E8M3</accession>
<dbReference type="EMBL" id="DS113328">
    <property type="protein sequence ID" value="EAY10962.1"/>
    <property type="molecule type" value="Genomic_DNA"/>
</dbReference>